<proteinExistence type="predicted"/>
<name>A0ACB9RB51_9MYRT</name>
<dbReference type="EMBL" id="CM042883">
    <property type="protein sequence ID" value="KAI4376351.1"/>
    <property type="molecule type" value="Genomic_DNA"/>
</dbReference>
<protein>
    <submittedName>
        <fullName evidence="1">Uncharacterized protein</fullName>
    </submittedName>
</protein>
<evidence type="ECO:0000313" key="1">
    <source>
        <dbReference type="EMBL" id="KAI4376351.1"/>
    </source>
</evidence>
<gene>
    <name evidence="1" type="ORF">MLD38_014121</name>
</gene>
<dbReference type="Proteomes" id="UP001057402">
    <property type="component" value="Chromosome 4"/>
</dbReference>
<comment type="caution">
    <text evidence="1">The sequence shown here is derived from an EMBL/GenBank/DDBJ whole genome shotgun (WGS) entry which is preliminary data.</text>
</comment>
<reference evidence="2" key="1">
    <citation type="journal article" date="2023" name="Front. Plant Sci.">
        <title>Chromosomal-level genome assembly of Melastoma candidum provides insights into trichome evolution.</title>
        <authorList>
            <person name="Zhong Y."/>
            <person name="Wu W."/>
            <person name="Sun C."/>
            <person name="Zou P."/>
            <person name="Liu Y."/>
            <person name="Dai S."/>
            <person name="Zhou R."/>
        </authorList>
    </citation>
    <scope>NUCLEOTIDE SEQUENCE [LARGE SCALE GENOMIC DNA]</scope>
</reference>
<organism evidence="1 2">
    <name type="scientific">Melastoma candidum</name>
    <dbReference type="NCBI Taxonomy" id="119954"/>
    <lineage>
        <taxon>Eukaryota</taxon>
        <taxon>Viridiplantae</taxon>
        <taxon>Streptophyta</taxon>
        <taxon>Embryophyta</taxon>
        <taxon>Tracheophyta</taxon>
        <taxon>Spermatophyta</taxon>
        <taxon>Magnoliopsida</taxon>
        <taxon>eudicotyledons</taxon>
        <taxon>Gunneridae</taxon>
        <taxon>Pentapetalae</taxon>
        <taxon>rosids</taxon>
        <taxon>malvids</taxon>
        <taxon>Myrtales</taxon>
        <taxon>Melastomataceae</taxon>
        <taxon>Melastomatoideae</taxon>
        <taxon>Melastomateae</taxon>
        <taxon>Melastoma</taxon>
    </lineage>
</organism>
<accession>A0ACB9RB51</accession>
<keyword evidence="2" id="KW-1185">Reference proteome</keyword>
<evidence type="ECO:0000313" key="2">
    <source>
        <dbReference type="Proteomes" id="UP001057402"/>
    </source>
</evidence>
<sequence>MHSFSTSSSKSGDNSGKSTKAAVSKLIQAFESKSQNDDNEEEVGLSEDQSRQDLHTFSLEQIQNLREIFKPLASYTRSATAQHRRGVDGRVASDLTIMDLKTRLDILDEHVNNLESSYIEVRVLGEVLNQGIFYVMSRNGELGTLYGSLKEQNSVLQTEIVELNDKLRESTAVGVIESLRERLERVSEDHESVIRSLADVNVELSDLQGLNDRAAGLLRKIHGNLKELVFLSQRFMGLDDHSAEENVNIDPLDAGSYHSLTENLRTIVDERRQLESKIDDLQSQLKSRMDDIQELNGRSLDMDFTQKFIKEAETVMKLEGANIDFNAGPASCLESLFAFVLKKYIGNDHIYNSREISASGETRSSDLTEKLNQSNYQNNQHEEEILILREIEWLCKALSDANDERSLLQQKIDDFDKYCSSLTADREKLQGRITRLEVDLHSNTLEKGQLLERLDRSMRDQEDLELDEYEKGFRRTDEKLKGLLGVVNKAFLDPAMDSMSLDDFSIDTLEEYLEKLVDKCITLSSAVSTTNASTNGKPDEQPSGLDSANTLDGDTSASDGLMKQLADALSELLLVKEERDKCINENRYLGIEAEVLRKQKEDLQDLLSQEEQKTASLREKLNVAVRKGKSLVQQRDGLKQTIEEMNREVTQLKSEITHKDNVITGHEQKMEELSSHSEKAVRLESEVLSLRNSLAEAQTLMETIIHLRQS</sequence>